<dbReference type="RefSeq" id="WP_169410026.1">
    <property type="nucleotide sequence ID" value="NZ_JAAXKZ010000005.1"/>
</dbReference>
<comment type="caution">
    <text evidence="1">The sequence shown here is derived from an EMBL/GenBank/DDBJ whole genome shotgun (WGS) entry which is preliminary data.</text>
</comment>
<organism evidence="1 2">
    <name type="scientific">Pseudonocardia bannensis</name>
    <dbReference type="NCBI Taxonomy" id="630973"/>
    <lineage>
        <taxon>Bacteria</taxon>
        <taxon>Bacillati</taxon>
        <taxon>Actinomycetota</taxon>
        <taxon>Actinomycetes</taxon>
        <taxon>Pseudonocardiales</taxon>
        <taxon>Pseudonocardiaceae</taxon>
        <taxon>Pseudonocardia</taxon>
    </lineage>
</organism>
<evidence type="ECO:0000313" key="2">
    <source>
        <dbReference type="Proteomes" id="UP000586918"/>
    </source>
</evidence>
<dbReference type="EMBL" id="JAAXKZ010000005">
    <property type="protein sequence ID" value="NMH90536.1"/>
    <property type="molecule type" value="Genomic_DNA"/>
</dbReference>
<dbReference type="AlphaFoldDB" id="A0A848DD64"/>
<dbReference type="Proteomes" id="UP000586918">
    <property type="component" value="Unassembled WGS sequence"/>
</dbReference>
<sequence length="46" mass="5068">MALDGAVRPRIAARYDLTDIHTARSAILRRAHVGKIVIIPPRPPDP</sequence>
<keyword evidence="2" id="KW-1185">Reference proteome</keyword>
<reference evidence="1 2" key="1">
    <citation type="submission" date="2020-04" db="EMBL/GenBank/DDBJ databases">
        <authorList>
            <person name="Klaysubun C."/>
            <person name="Duangmal K."/>
            <person name="Lipun K."/>
        </authorList>
    </citation>
    <scope>NUCLEOTIDE SEQUENCE [LARGE SCALE GENOMIC DNA]</scope>
    <source>
        <strain evidence="1 2">DSM 45300</strain>
    </source>
</reference>
<proteinExistence type="predicted"/>
<name>A0A848DD64_9PSEU</name>
<evidence type="ECO:0008006" key="3">
    <source>
        <dbReference type="Google" id="ProtNLM"/>
    </source>
</evidence>
<evidence type="ECO:0000313" key="1">
    <source>
        <dbReference type="EMBL" id="NMH90536.1"/>
    </source>
</evidence>
<protein>
    <recommendedName>
        <fullName evidence="3">Zinc-binding dehydrogenase</fullName>
    </recommendedName>
</protein>
<accession>A0A848DD64</accession>
<gene>
    <name evidence="1" type="ORF">HF519_02840</name>
</gene>